<protein>
    <recommendedName>
        <fullName evidence="2">Inositolphosphotransferase Aur1/Ipt1 domain-containing protein</fullName>
    </recommendedName>
</protein>
<keyword evidence="1" id="KW-0812">Transmembrane</keyword>
<feature type="transmembrane region" description="Helical" evidence="1">
    <location>
        <begin position="12"/>
        <end position="34"/>
    </location>
</feature>
<dbReference type="InterPro" id="IPR036938">
    <property type="entry name" value="PAP2/HPO_sf"/>
</dbReference>
<dbReference type="GO" id="GO:0016020">
    <property type="term" value="C:membrane"/>
    <property type="evidence" value="ECO:0007669"/>
    <property type="project" value="UniProtKB-SubCell"/>
</dbReference>
<accession>A0A1T2XHZ9</accession>
<organism evidence="3 4">
    <name type="scientific">Paenibacillus selenitireducens</name>
    <dbReference type="NCBI Taxonomy" id="1324314"/>
    <lineage>
        <taxon>Bacteria</taxon>
        <taxon>Bacillati</taxon>
        <taxon>Bacillota</taxon>
        <taxon>Bacilli</taxon>
        <taxon>Bacillales</taxon>
        <taxon>Paenibacillaceae</taxon>
        <taxon>Paenibacillus</taxon>
    </lineage>
</organism>
<proteinExistence type="predicted"/>
<gene>
    <name evidence="3" type="ORF">BVG16_10120</name>
</gene>
<evidence type="ECO:0000256" key="1">
    <source>
        <dbReference type="SAM" id="Phobius"/>
    </source>
</evidence>
<evidence type="ECO:0000313" key="4">
    <source>
        <dbReference type="Proteomes" id="UP000190188"/>
    </source>
</evidence>
<dbReference type="Proteomes" id="UP000190188">
    <property type="component" value="Unassembled WGS sequence"/>
</dbReference>
<comment type="caution">
    <text evidence="3">The sequence shown here is derived from an EMBL/GenBank/DDBJ whole genome shotgun (WGS) entry which is preliminary data.</text>
</comment>
<dbReference type="SUPFAM" id="SSF48317">
    <property type="entry name" value="Acid phosphatase/Vanadium-dependent haloperoxidase"/>
    <property type="match status" value="1"/>
</dbReference>
<sequence>MNKFMHRIPKQVLHWAPLALMLVFPVLGDLYHLVNKPSEQVYSLMTTVDESIPFIKYFALPYGVWIFYIYVCIVYFFMRDRTAYYRAMLLYTVCALTCYAIYLVFQTTVPRPEVLGSDPFSQLVRFIYNRDQPFNCFPSIHCFSSYMVMRLMLKSPARNRVNTTLISGMSLLIIASTLFVKQHVVWDVISGIALVEIYYFLFYTMPALYRSRSARQQQRQGLEA</sequence>
<keyword evidence="4" id="KW-1185">Reference proteome</keyword>
<dbReference type="Pfam" id="PF14378">
    <property type="entry name" value="PAP2_3"/>
    <property type="match status" value="1"/>
</dbReference>
<feature type="transmembrane region" description="Helical" evidence="1">
    <location>
        <begin position="54"/>
        <end position="77"/>
    </location>
</feature>
<dbReference type="AlphaFoldDB" id="A0A1T2XHZ9"/>
<feature type="domain" description="Inositolphosphotransferase Aur1/Ipt1" evidence="2">
    <location>
        <begin position="49"/>
        <end position="198"/>
    </location>
</feature>
<dbReference type="STRING" id="1324314.BVG16_10120"/>
<feature type="transmembrane region" description="Helical" evidence="1">
    <location>
        <begin position="186"/>
        <end position="209"/>
    </location>
</feature>
<dbReference type="OrthoDB" id="9790723at2"/>
<dbReference type="RefSeq" id="WP_078498422.1">
    <property type="nucleotide sequence ID" value="NZ_MSZX01000003.1"/>
</dbReference>
<dbReference type="EMBL" id="MSZX01000003">
    <property type="protein sequence ID" value="OPA79422.1"/>
    <property type="molecule type" value="Genomic_DNA"/>
</dbReference>
<keyword evidence="1" id="KW-0472">Membrane</keyword>
<keyword evidence="1" id="KW-1133">Transmembrane helix</keyword>
<reference evidence="3 4" key="1">
    <citation type="submission" date="2017-01" db="EMBL/GenBank/DDBJ databases">
        <title>Genome analysis of Paenibacillus selenitrireducens ES3-24.</title>
        <authorList>
            <person name="Xu D."/>
            <person name="Yao R."/>
            <person name="Zheng S."/>
        </authorList>
    </citation>
    <scope>NUCLEOTIDE SEQUENCE [LARGE SCALE GENOMIC DNA]</scope>
    <source>
        <strain evidence="3 4">ES3-24</strain>
    </source>
</reference>
<name>A0A1T2XHZ9_9BACL</name>
<evidence type="ECO:0000313" key="3">
    <source>
        <dbReference type="EMBL" id="OPA79422.1"/>
    </source>
</evidence>
<feature type="transmembrane region" description="Helical" evidence="1">
    <location>
        <begin position="84"/>
        <end position="105"/>
    </location>
</feature>
<dbReference type="InterPro" id="IPR026841">
    <property type="entry name" value="Aur1/Ipt1"/>
</dbReference>
<evidence type="ECO:0000259" key="2">
    <source>
        <dbReference type="Pfam" id="PF14378"/>
    </source>
</evidence>